<feature type="binding site" description="axial binding residue" evidence="5">
    <location>
        <position position="467"/>
    </location>
    <ligand>
        <name>heme</name>
        <dbReference type="ChEBI" id="CHEBI:30413"/>
    </ligand>
    <ligandPart>
        <name>Fe</name>
        <dbReference type="ChEBI" id="CHEBI:18248"/>
    </ligandPart>
</feature>
<dbReference type="Pfam" id="PF00067">
    <property type="entry name" value="p450"/>
    <property type="match status" value="1"/>
</dbReference>
<reference evidence="8" key="2">
    <citation type="submission" date="2025-08" db="UniProtKB">
        <authorList>
            <consortium name="Ensembl"/>
        </authorList>
    </citation>
    <scope>IDENTIFICATION</scope>
</reference>
<dbReference type="FunCoup" id="H2Y6M7">
    <property type="interactions" value="8"/>
</dbReference>
<dbReference type="PRINTS" id="PR00385">
    <property type="entry name" value="P450"/>
</dbReference>
<dbReference type="Ensembl" id="ENSCSAVT00000000985.1">
    <property type="protein sequence ID" value="ENSCSAVP00000000975.1"/>
    <property type="gene ID" value="ENSCSAVG00000000546.1"/>
</dbReference>
<evidence type="ECO:0000256" key="4">
    <source>
        <dbReference type="ARBA" id="ARBA00023136"/>
    </source>
</evidence>
<dbReference type="InterPro" id="IPR001128">
    <property type="entry name" value="Cyt_P450"/>
</dbReference>
<dbReference type="OMA" id="GMGHSFD"/>
<keyword evidence="3" id="KW-0256">Endoplasmic reticulum</keyword>
<comment type="similarity">
    <text evidence="2 6">Belongs to the cytochrome P450 family.</text>
</comment>
<dbReference type="PANTHER" id="PTHR24291:SF189">
    <property type="entry name" value="CYTOCHROME P450 4C3-RELATED"/>
    <property type="match status" value="1"/>
</dbReference>
<evidence type="ECO:0000313" key="8">
    <source>
        <dbReference type="Ensembl" id="ENSCSAVP00000000975.1"/>
    </source>
</evidence>
<keyword evidence="4 7" id="KW-0472">Membrane</keyword>
<accession>H2Y6M7</accession>
<proteinExistence type="inferred from homology"/>
<sequence length="520" mass="59484">IFYNFQNPIPDYFTMAVTLLIILAAFAVPFALYWRKILKEISNRHRINKLPSVNSPAYPLVGHSYMFPRNPDEMYDLITSWLKWVMREAKQKLAVVWLGPVPLVAIVHPDAAEVVLRSSKHMEKSFVYRFLHPWLGTGLLTSGGEKWKQRRRLITPSFHFNILLDFLEVMNEQSTKMLRNLDAAVQSGSKVNVGRAITMCALDIICETAMGRTVNAQSDQESEYVKALYRISDIIQQRQKSPALWWDLAFSKMAMGREHDATIDVLHRFTMNVISDRAQSKTEIKLNTMHPQDMKRMAFLDVLLRAESEDGRSLSLSDIQEEVDTFMFEGHDTTAAAMTWTIYLIGRHPAIQARIHEELDDVFGGDMGTITNSHLQKLSLLERTIKESLRMFPSVPFIGRVTTEECSVGSHSIPAGTQVAIFIDSLHHNPSVWPDVDRFDPDRFLPENCVGRHPYSFIPFSAGPRNCIGQKFALMEEKVLLTQILRKYSIHSHDEEEDLRKQADLILRSSTPLNISLTPR</sequence>
<keyword evidence="6" id="KW-0560">Oxidoreductase</keyword>
<reference evidence="9" key="1">
    <citation type="submission" date="2003-08" db="EMBL/GenBank/DDBJ databases">
        <authorList>
            <person name="Birren B."/>
            <person name="Nusbaum C."/>
            <person name="Abebe A."/>
            <person name="Abouelleil A."/>
            <person name="Adekoya E."/>
            <person name="Ait-zahra M."/>
            <person name="Allen N."/>
            <person name="Allen T."/>
            <person name="An P."/>
            <person name="Anderson M."/>
            <person name="Anderson S."/>
            <person name="Arachchi H."/>
            <person name="Armbruster J."/>
            <person name="Bachantsang P."/>
            <person name="Baldwin J."/>
            <person name="Barry A."/>
            <person name="Bayul T."/>
            <person name="Blitshsteyn B."/>
            <person name="Bloom T."/>
            <person name="Blye J."/>
            <person name="Boguslavskiy L."/>
            <person name="Borowsky M."/>
            <person name="Boukhgalter B."/>
            <person name="Brunache A."/>
            <person name="Butler J."/>
            <person name="Calixte N."/>
            <person name="Calvo S."/>
            <person name="Camarata J."/>
            <person name="Campo K."/>
            <person name="Chang J."/>
            <person name="Cheshatsang Y."/>
            <person name="Citroen M."/>
            <person name="Collymore A."/>
            <person name="Considine T."/>
            <person name="Cook A."/>
            <person name="Cooke P."/>
            <person name="Corum B."/>
            <person name="Cuomo C."/>
            <person name="David R."/>
            <person name="Dawoe T."/>
            <person name="Degray S."/>
            <person name="Dodge S."/>
            <person name="Dooley K."/>
            <person name="Dorje P."/>
            <person name="Dorjee K."/>
            <person name="Dorris L."/>
            <person name="Duffey N."/>
            <person name="Dupes A."/>
            <person name="Elkins T."/>
            <person name="Engels R."/>
            <person name="Erickson J."/>
            <person name="Farina A."/>
            <person name="Faro S."/>
            <person name="Ferreira P."/>
            <person name="Fischer H."/>
            <person name="Fitzgerald M."/>
            <person name="Foley K."/>
            <person name="Gage D."/>
            <person name="Galagan J."/>
            <person name="Gearin G."/>
            <person name="Gnerre S."/>
            <person name="Gnirke A."/>
            <person name="Goyette A."/>
            <person name="Graham J."/>
            <person name="Grandbois E."/>
            <person name="Gyaltsen K."/>
            <person name="Hafez N."/>
            <person name="Hagopian D."/>
            <person name="Hagos B."/>
            <person name="Hall J."/>
            <person name="Hatcher B."/>
            <person name="Heller A."/>
            <person name="Higgins H."/>
            <person name="Honan T."/>
            <person name="Horn A."/>
            <person name="Houde N."/>
            <person name="Hughes L."/>
            <person name="Hulme W."/>
            <person name="Husby E."/>
            <person name="Iliev I."/>
            <person name="Jaffe D."/>
            <person name="Jones C."/>
            <person name="Kamal M."/>
            <person name="Kamat A."/>
            <person name="Kamvysselis M."/>
            <person name="Karlsson E."/>
            <person name="Kells C."/>
            <person name="Kieu A."/>
            <person name="Kisner P."/>
            <person name="Kodira C."/>
            <person name="Kulbokas E."/>
            <person name="Labutti K."/>
            <person name="Lama D."/>
            <person name="Landers T."/>
            <person name="Leger J."/>
            <person name="Levine S."/>
            <person name="Lewis D."/>
            <person name="Lewis T."/>
            <person name="Lindblad-toh K."/>
            <person name="Liu X."/>
            <person name="Lokyitsang T."/>
            <person name="Lokyitsang Y."/>
            <person name="Lucien O."/>
            <person name="Lui A."/>
            <person name="Ma L.J."/>
            <person name="Mabbitt R."/>
            <person name="Macdonald J."/>
            <person name="Maclean C."/>
            <person name="Major J."/>
            <person name="Manning J."/>
            <person name="Marabella R."/>
            <person name="Maru K."/>
            <person name="Matthews C."/>
            <person name="Mauceli E."/>
            <person name="Mccarthy M."/>
            <person name="Mcdonough S."/>
            <person name="Mcghee T."/>
            <person name="Meldrim J."/>
            <person name="Meneus L."/>
            <person name="Mesirov J."/>
            <person name="Mihalev A."/>
            <person name="Mihova T."/>
            <person name="Mikkelsen T."/>
            <person name="Mlenga V."/>
            <person name="Moru K."/>
            <person name="Mozes J."/>
            <person name="Mulrain L."/>
            <person name="Munson G."/>
            <person name="Naylor J."/>
            <person name="Newes C."/>
            <person name="Nguyen C."/>
            <person name="Nguyen N."/>
            <person name="Nguyen T."/>
            <person name="Nicol R."/>
            <person name="Nielsen C."/>
            <person name="Nizzari M."/>
            <person name="Norbu C."/>
            <person name="Norbu N."/>
            <person name="O'donnell P."/>
            <person name="Okoawo O."/>
            <person name="O'leary S."/>
            <person name="Omotosho B."/>
            <person name="O'neill K."/>
            <person name="Osman S."/>
            <person name="Parker S."/>
            <person name="Perrin D."/>
            <person name="Phunkhang P."/>
            <person name="Piqani B."/>
            <person name="Purcell S."/>
            <person name="Rachupka T."/>
            <person name="Ramasamy U."/>
            <person name="Rameau R."/>
            <person name="Ray V."/>
            <person name="Raymond C."/>
            <person name="Retta R."/>
            <person name="Richardson S."/>
            <person name="Rise C."/>
            <person name="Rodriguez J."/>
            <person name="Rogers J."/>
            <person name="Rogov P."/>
            <person name="Rutman M."/>
            <person name="Schupbach R."/>
            <person name="Seaman C."/>
            <person name="Settipalli S."/>
            <person name="Sharpe T."/>
            <person name="Sheridan J."/>
            <person name="Sherpa N."/>
            <person name="Shi J."/>
            <person name="Smirnov S."/>
            <person name="Smith C."/>
            <person name="Sougnez C."/>
            <person name="Spencer B."/>
            <person name="Stalker J."/>
            <person name="Stange-thomann N."/>
            <person name="Stavropoulos S."/>
            <person name="Stetson K."/>
            <person name="Stone C."/>
            <person name="Stone S."/>
            <person name="Stubbs M."/>
            <person name="Talamas J."/>
            <person name="Tchuinga P."/>
            <person name="Tenzing P."/>
            <person name="Tesfaye S."/>
            <person name="Theodore J."/>
            <person name="Thoulutsang Y."/>
            <person name="Topham K."/>
            <person name="Towey S."/>
            <person name="Tsamla T."/>
            <person name="Tsomo N."/>
            <person name="Vallee D."/>
            <person name="Vassiliev H."/>
            <person name="Venkataraman V."/>
            <person name="Vinson J."/>
            <person name="Vo A."/>
            <person name="Wade C."/>
            <person name="Wang S."/>
            <person name="Wangchuk T."/>
            <person name="Wangdi T."/>
            <person name="Whittaker C."/>
            <person name="Wilkinson J."/>
            <person name="Wu Y."/>
            <person name="Wyman D."/>
            <person name="Yadav S."/>
            <person name="Yang S."/>
            <person name="Yang X."/>
            <person name="Yeager S."/>
            <person name="Yee E."/>
            <person name="Young G."/>
            <person name="Zainoun J."/>
            <person name="Zembeck L."/>
            <person name="Zimmer A."/>
            <person name="Zody M."/>
            <person name="Lander E."/>
        </authorList>
    </citation>
    <scope>NUCLEOTIDE SEQUENCE [LARGE SCALE GENOMIC DNA]</scope>
</reference>
<dbReference type="AlphaFoldDB" id="H2Y6M7"/>
<dbReference type="PRINTS" id="PR00463">
    <property type="entry name" value="EP450I"/>
</dbReference>
<evidence type="ECO:0000256" key="5">
    <source>
        <dbReference type="PIRSR" id="PIRSR602401-1"/>
    </source>
</evidence>
<reference evidence="8" key="3">
    <citation type="submission" date="2025-09" db="UniProtKB">
        <authorList>
            <consortium name="Ensembl"/>
        </authorList>
    </citation>
    <scope>IDENTIFICATION</scope>
</reference>
<keyword evidence="5 6" id="KW-0408">Iron</keyword>
<dbReference type="GO" id="GO:0020037">
    <property type="term" value="F:heme binding"/>
    <property type="evidence" value="ECO:0007669"/>
    <property type="project" value="InterPro"/>
</dbReference>
<dbReference type="GO" id="GO:0005789">
    <property type="term" value="C:endoplasmic reticulum membrane"/>
    <property type="evidence" value="ECO:0007669"/>
    <property type="project" value="UniProtKB-SubCell"/>
</dbReference>
<dbReference type="GO" id="GO:0016705">
    <property type="term" value="F:oxidoreductase activity, acting on paired donors, with incorporation or reduction of molecular oxygen"/>
    <property type="evidence" value="ECO:0007669"/>
    <property type="project" value="InterPro"/>
</dbReference>
<comment type="subcellular location">
    <subcellularLocation>
        <location evidence="1">Endoplasmic reticulum membrane</location>
    </subcellularLocation>
</comment>
<dbReference type="InParanoid" id="H2Y6M7"/>
<dbReference type="InterPro" id="IPR002401">
    <property type="entry name" value="Cyt_P450_E_grp-I"/>
</dbReference>
<feature type="transmembrane region" description="Helical" evidence="7">
    <location>
        <begin position="12"/>
        <end position="34"/>
    </location>
</feature>
<dbReference type="PANTHER" id="PTHR24291">
    <property type="entry name" value="CYTOCHROME P450 FAMILY 4"/>
    <property type="match status" value="1"/>
</dbReference>
<dbReference type="GO" id="GO:0005506">
    <property type="term" value="F:iron ion binding"/>
    <property type="evidence" value="ECO:0007669"/>
    <property type="project" value="InterPro"/>
</dbReference>
<dbReference type="InterPro" id="IPR050196">
    <property type="entry name" value="Cytochrome_P450_Monoox"/>
</dbReference>
<dbReference type="PROSITE" id="PS00086">
    <property type="entry name" value="CYTOCHROME_P450"/>
    <property type="match status" value="1"/>
</dbReference>
<evidence type="ECO:0000256" key="2">
    <source>
        <dbReference type="ARBA" id="ARBA00010617"/>
    </source>
</evidence>
<evidence type="ECO:0000313" key="9">
    <source>
        <dbReference type="Proteomes" id="UP000007875"/>
    </source>
</evidence>
<dbReference type="GeneTree" id="ENSGT00940000166362"/>
<dbReference type="InterPro" id="IPR017972">
    <property type="entry name" value="Cyt_P450_CS"/>
</dbReference>
<comment type="cofactor">
    <cofactor evidence="5">
        <name>heme</name>
        <dbReference type="ChEBI" id="CHEBI:30413"/>
    </cofactor>
</comment>
<dbReference type="eggNOG" id="KOG0157">
    <property type="taxonomic scope" value="Eukaryota"/>
</dbReference>
<evidence type="ECO:0000256" key="3">
    <source>
        <dbReference type="ARBA" id="ARBA00022824"/>
    </source>
</evidence>
<dbReference type="InterPro" id="IPR036396">
    <property type="entry name" value="Cyt_P450_sf"/>
</dbReference>
<dbReference type="Proteomes" id="UP000007875">
    <property type="component" value="Unassembled WGS sequence"/>
</dbReference>
<evidence type="ECO:0000256" key="7">
    <source>
        <dbReference type="SAM" id="Phobius"/>
    </source>
</evidence>
<protein>
    <submittedName>
        <fullName evidence="8">Uncharacterized protein</fullName>
    </submittedName>
</protein>
<organism evidence="8 9">
    <name type="scientific">Ciona savignyi</name>
    <name type="common">Pacific transparent sea squirt</name>
    <dbReference type="NCBI Taxonomy" id="51511"/>
    <lineage>
        <taxon>Eukaryota</taxon>
        <taxon>Metazoa</taxon>
        <taxon>Chordata</taxon>
        <taxon>Tunicata</taxon>
        <taxon>Ascidiacea</taxon>
        <taxon>Phlebobranchia</taxon>
        <taxon>Cionidae</taxon>
        <taxon>Ciona</taxon>
    </lineage>
</organism>
<keyword evidence="7" id="KW-0812">Transmembrane</keyword>
<dbReference type="SUPFAM" id="SSF48264">
    <property type="entry name" value="Cytochrome P450"/>
    <property type="match status" value="1"/>
</dbReference>
<evidence type="ECO:0000256" key="1">
    <source>
        <dbReference type="ARBA" id="ARBA00004586"/>
    </source>
</evidence>
<name>H2Y6M7_CIOSA</name>
<evidence type="ECO:0000256" key="6">
    <source>
        <dbReference type="RuleBase" id="RU000461"/>
    </source>
</evidence>
<keyword evidence="5 6" id="KW-0349">Heme</keyword>
<keyword evidence="5 6" id="KW-0479">Metal-binding</keyword>
<dbReference type="STRING" id="51511.ENSCSAVP00000000975"/>
<dbReference type="Gene3D" id="1.10.630.10">
    <property type="entry name" value="Cytochrome P450"/>
    <property type="match status" value="1"/>
</dbReference>
<dbReference type="GO" id="GO:0004497">
    <property type="term" value="F:monooxygenase activity"/>
    <property type="evidence" value="ECO:0007669"/>
    <property type="project" value="UniProtKB-KW"/>
</dbReference>
<keyword evidence="9" id="KW-1185">Reference proteome</keyword>
<keyword evidence="6" id="KW-0503">Monooxygenase</keyword>
<keyword evidence="7" id="KW-1133">Transmembrane helix</keyword>